<dbReference type="Gramene" id="EOY16259">
    <property type="protein sequence ID" value="EOY16259"/>
    <property type="gene ID" value="TCM_035095"/>
</dbReference>
<reference evidence="2 3" key="1">
    <citation type="journal article" date="2013" name="Genome Biol.">
        <title>The genome sequence of the most widely cultivated cacao type and its use to identify candidate genes regulating pod color.</title>
        <authorList>
            <person name="Motamayor J.C."/>
            <person name="Mockaitis K."/>
            <person name="Schmutz J."/>
            <person name="Haiminen N."/>
            <person name="Iii D.L."/>
            <person name="Cornejo O."/>
            <person name="Findley S.D."/>
            <person name="Zheng P."/>
            <person name="Utro F."/>
            <person name="Royaert S."/>
            <person name="Saski C."/>
            <person name="Jenkins J."/>
            <person name="Podicheti R."/>
            <person name="Zhao M."/>
            <person name="Scheffler B.E."/>
            <person name="Stack J.C."/>
            <person name="Feltus F.A."/>
            <person name="Mustiga G.M."/>
            <person name="Amores F."/>
            <person name="Phillips W."/>
            <person name="Marelli J.P."/>
            <person name="May G.D."/>
            <person name="Shapiro H."/>
            <person name="Ma J."/>
            <person name="Bustamante C.D."/>
            <person name="Schnell R.J."/>
            <person name="Main D."/>
            <person name="Gilbert D."/>
            <person name="Parida L."/>
            <person name="Kuhn D.N."/>
        </authorList>
    </citation>
    <scope>NUCLEOTIDE SEQUENCE [LARGE SCALE GENOMIC DNA]</scope>
    <source>
        <strain evidence="3">cv. Matina 1-6</strain>
    </source>
</reference>
<keyword evidence="3" id="KW-1185">Reference proteome</keyword>
<sequence>MGGHGAVEVAKTVLEVADVAWTAMECCHHHHHHQHDDDSPENHDDSKLEKELETLKSENRRLRNLLEQNLKLLNNLSESPAVLNDCPPDLYARLVSTVDSKDFLTRLKSLNESNTQVEFPFKEATGDDMHSAEILINVDQKEPSWWVWVTDEMVPSNVEEWSGIDDENYIVVSEEHVVDGVANFMAKCILSNPKAQTLTPEELQKTLLKALGGVSKLEKVLGIWHAGKLFYALSTWGLALAGSKRMAWMLFLLERPSMLIYLFVHHWPLILVTMRTPFPGYQSPRFACRIRSVLKINGACFSISWLKDLALRSQARWARLYRTRTVLKLAAMGINTSSKVVMRAL</sequence>
<organism evidence="2 3">
    <name type="scientific">Theobroma cacao</name>
    <name type="common">Cacao</name>
    <name type="synonym">Cocoa</name>
    <dbReference type="NCBI Taxonomy" id="3641"/>
    <lineage>
        <taxon>Eukaryota</taxon>
        <taxon>Viridiplantae</taxon>
        <taxon>Streptophyta</taxon>
        <taxon>Embryophyta</taxon>
        <taxon>Tracheophyta</taxon>
        <taxon>Spermatophyta</taxon>
        <taxon>Magnoliopsida</taxon>
        <taxon>eudicotyledons</taxon>
        <taxon>Gunneridae</taxon>
        <taxon>Pentapetalae</taxon>
        <taxon>rosids</taxon>
        <taxon>malvids</taxon>
        <taxon>Malvales</taxon>
        <taxon>Malvaceae</taxon>
        <taxon>Byttnerioideae</taxon>
        <taxon>Theobroma</taxon>
    </lineage>
</organism>
<dbReference type="PANTHER" id="PTHR33874:SF4">
    <property type="entry name" value="EXPRESSED PROTEIN"/>
    <property type="match status" value="1"/>
</dbReference>
<dbReference type="eggNOG" id="ENOG502QURT">
    <property type="taxonomic scope" value="Eukaryota"/>
</dbReference>
<evidence type="ECO:0000256" key="1">
    <source>
        <dbReference type="SAM" id="Coils"/>
    </source>
</evidence>
<dbReference type="HOGENOM" id="CLU_069258_0_0_1"/>
<dbReference type="AlphaFoldDB" id="A0A061FP25"/>
<keyword evidence="1" id="KW-0175">Coiled coil</keyword>
<dbReference type="OMA" id="FMARCIV"/>
<evidence type="ECO:0000313" key="2">
    <source>
        <dbReference type="EMBL" id="EOY16259.1"/>
    </source>
</evidence>
<evidence type="ECO:0000313" key="3">
    <source>
        <dbReference type="Proteomes" id="UP000026915"/>
    </source>
</evidence>
<dbReference type="EMBL" id="CM001886">
    <property type="protein sequence ID" value="EOY16259.1"/>
    <property type="molecule type" value="Genomic_DNA"/>
</dbReference>
<dbReference type="PANTHER" id="PTHR33874">
    <property type="entry name" value="RING FINGER PROTEIN"/>
    <property type="match status" value="1"/>
</dbReference>
<name>A0A061FP25_THECC</name>
<accession>A0A061FP25</accession>
<protein>
    <submittedName>
        <fullName evidence="2">Uncharacterized protein isoform 1</fullName>
    </submittedName>
</protein>
<feature type="coiled-coil region" evidence="1">
    <location>
        <begin position="45"/>
        <end position="75"/>
    </location>
</feature>
<proteinExistence type="predicted"/>
<gene>
    <name evidence="2" type="ORF">TCM_035095</name>
</gene>
<dbReference type="FunCoup" id="A0A061FP25">
    <property type="interactions" value="922"/>
</dbReference>
<dbReference type="InParanoid" id="A0A061FP25"/>
<dbReference type="Proteomes" id="UP000026915">
    <property type="component" value="Chromosome 8"/>
</dbReference>
<dbReference type="STRING" id="3641.A0A061FP25"/>